<dbReference type="Gene3D" id="3.40.50.150">
    <property type="entry name" value="Vaccinia Virus protein VP39"/>
    <property type="match status" value="1"/>
</dbReference>
<sequence>MILTERYTDVIDQSSELEQLHTLKSFPVFMGCTERPPEEDLLSDMSWDISKKTGVLQLRELIPLEVLYQSQHAGAIGILWKQHHQEFAKFLYTYHPKSVLEIGGAHGILSREYQKLDPIKWTILEPNPSPAEGVTARFIKGFFDDSFQPDEPVDTVIHSHVFEHVYEPDQFVKHLASFLRDGQQLIFTLPNMAEMLKRKYTNGINFEHTVFLTEPYVEYLLSKHGFRLVEKQYFLEDHSIFYAYVRESNAAVIALPGGMYEYNKKLYLDYVQYHEQLIQDLNEKINHQLKDRSLYLFGAHVFAQYLIQFGLNTEKIVFLLDNDPNKQGKRLYGTSLQVASPKILSSVTNPVVILKAGVYNQEIKSDILNNINSDTIFWE</sequence>
<dbReference type="PANTHER" id="PTHR43861">
    <property type="entry name" value="TRANS-ACONITATE 2-METHYLTRANSFERASE-RELATED"/>
    <property type="match status" value="1"/>
</dbReference>
<dbReference type="PANTHER" id="PTHR43861:SF6">
    <property type="entry name" value="METHYLTRANSFERASE TYPE 11"/>
    <property type="match status" value="1"/>
</dbReference>
<protein>
    <submittedName>
        <fullName evidence="1">Uncharacterized protein</fullName>
    </submittedName>
</protein>
<proteinExistence type="predicted"/>
<reference evidence="1" key="1">
    <citation type="submission" date="2015-09" db="EMBL/GenBank/DDBJ databases">
        <authorList>
            <person name="Jackson K.R."/>
            <person name="Lunt B.L."/>
            <person name="Fisher J.N.B."/>
            <person name="Gardner A.V."/>
            <person name="Bailey M.E."/>
            <person name="Deus L.M."/>
            <person name="Earl A.S."/>
            <person name="Gibby P.D."/>
            <person name="Hartmann K.A."/>
            <person name="Liu J.E."/>
            <person name="Manci A.M."/>
            <person name="Nielsen D.A."/>
            <person name="Solomon M.B."/>
            <person name="Breakwell D.P."/>
            <person name="Burnett S.H."/>
            <person name="Grose J.H."/>
        </authorList>
    </citation>
    <scope>NUCLEOTIDE SEQUENCE</scope>
    <source>
        <strain evidence="1">7805</strain>
    </source>
</reference>
<accession>A0A1J1JHZ1</accession>
<evidence type="ECO:0000313" key="1">
    <source>
        <dbReference type="EMBL" id="CUM61094.1"/>
    </source>
</evidence>
<dbReference type="EMBL" id="LO018304">
    <property type="protein sequence ID" value="CUM61094.1"/>
    <property type="molecule type" value="Genomic_DNA"/>
</dbReference>
<dbReference type="InterPro" id="IPR029063">
    <property type="entry name" value="SAM-dependent_MTases_sf"/>
</dbReference>
<gene>
    <name evidence="1" type="ORF">PLAM_3128</name>
</gene>
<dbReference type="Gene3D" id="3.40.50.720">
    <property type="entry name" value="NAD(P)-binding Rossmann-like Domain"/>
    <property type="match status" value="1"/>
</dbReference>
<dbReference type="CDD" id="cd02440">
    <property type="entry name" value="AdoMet_MTases"/>
    <property type="match status" value="1"/>
</dbReference>
<dbReference type="Pfam" id="PF13489">
    <property type="entry name" value="Methyltransf_23"/>
    <property type="match status" value="1"/>
</dbReference>
<dbReference type="AlphaFoldDB" id="A0A1J1JHZ1"/>
<name>A0A1J1JHZ1_PLAAG</name>
<organism evidence="1">
    <name type="scientific">Planktothrix agardhii</name>
    <name type="common">Oscillatoria agardhii</name>
    <dbReference type="NCBI Taxonomy" id="1160"/>
    <lineage>
        <taxon>Bacteria</taxon>
        <taxon>Bacillati</taxon>
        <taxon>Cyanobacteriota</taxon>
        <taxon>Cyanophyceae</taxon>
        <taxon>Oscillatoriophycideae</taxon>
        <taxon>Oscillatoriales</taxon>
        <taxon>Microcoleaceae</taxon>
        <taxon>Planktothrix</taxon>
    </lineage>
</organism>
<dbReference type="RefSeq" id="WP_254034399.1">
    <property type="nucleotide sequence ID" value="NZ_LR882950.1"/>
</dbReference>
<dbReference type="SUPFAM" id="SSF53335">
    <property type="entry name" value="S-adenosyl-L-methionine-dependent methyltransferases"/>
    <property type="match status" value="1"/>
</dbReference>